<dbReference type="GO" id="GO:0004386">
    <property type="term" value="F:helicase activity"/>
    <property type="evidence" value="ECO:0007669"/>
    <property type="project" value="UniProtKB-KW"/>
</dbReference>
<dbReference type="STRING" id="66969.Lwal_2880"/>
<dbReference type="InterPro" id="IPR036388">
    <property type="entry name" value="WH-like_DNA-bd_sf"/>
</dbReference>
<sequence length="468" mass="53704">MNIEQLNKLISKGESHQLEFKKSTGQLKPAFESLCAFLNEAGGTILIGVTDKGKIAGQQVNDKTQQEIAREISKIEPKTSLNVHYIDVDENKQVIVIKCSAGKHIPYTYDGRSYERNQSTTERMSQHRYEQLIIRRGQLNHKWDSYTENDLTIKDLDQEEIRRTIKEGVDINRISAEALTYNIELILKNFKLIEHGKLTNAAVVLYAKDPSTIFSHCMIRLARFRGKDRVGDFIDNLQVHGNAFQLIKAAVDFSIRHLPIAGYFEPGKLQRIDQPAVPALAIREALINAICHRDYMVENATISLAIYDDRLEIWNIGELPPELDIESLKVPHDSYPRNQKIADVFYKRGWIENWGTGTLRMIGYCQNNQTPEPEFAQYKSGFAVIFRFKEAMNTAVTITPPSDFTPRQMEIIAVLKNVEEMSIRDIMDHLQLKPAERTLRKDLNYLKNAGIINSQGQARFTTWYFIKN</sequence>
<keyword evidence="5" id="KW-0378">Hydrolase</keyword>
<dbReference type="OrthoDB" id="9805115at2"/>
<dbReference type="InterPro" id="IPR038475">
    <property type="entry name" value="RecG_C_sf"/>
</dbReference>
<comment type="caution">
    <text evidence="5">The sequence shown here is derived from an EMBL/GenBank/DDBJ whole genome shotgun (WGS) entry which is preliminary data.</text>
</comment>
<dbReference type="Gene3D" id="3.30.565.60">
    <property type="match status" value="1"/>
</dbReference>
<evidence type="ECO:0000256" key="1">
    <source>
        <dbReference type="ARBA" id="ARBA00023015"/>
    </source>
</evidence>
<dbReference type="PANTHER" id="PTHR30595:SF6">
    <property type="entry name" value="SCHLAFEN ALBA-2 DOMAIN-CONTAINING PROTEIN"/>
    <property type="match status" value="1"/>
</dbReference>
<dbReference type="AlphaFoldDB" id="A0A0W1A0F3"/>
<evidence type="ECO:0000256" key="2">
    <source>
        <dbReference type="ARBA" id="ARBA00023163"/>
    </source>
</evidence>
<keyword evidence="1" id="KW-0805">Transcription regulation</keyword>
<proteinExistence type="predicted"/>
<dbReference type="Pfam" id="PF13749">
    <property type="entry name" value="HATPase_c_4"/>
    <property type="match status" value="1"/>
</dbReference>
<dbReference type="InterPro" id="IPR001034">
    <property type="entry name" value="DeoR_HTH"/>
</dbReference>
<dbReference type="InterPro" id="IPR036390">
    <property type="entry name" value="WH_DNA-bd_sf"/>
</dbReference>
<dbReference type="PANTHER" id="PTHR30595">
    <property type="entry name" value="GLPR-RELATED TRANSCRIPTIONAL REPRESSOR"/>
    <property type="match status" value="1"/>
</dbReference>
<evidence type="ECO:0000313" key="5">
    <source>
        <dbReference type="EMBL" id="KTD74839.1"/>
    </source>
</evidence>
<dbReference type="Gene3D" id="3.30.950.30">
    <property type="entry name" value="Schlafen, AAA domain"/>
    <property type="match status" value="1"/>
</dbReference>
<keyword evidence="5" id="KW-0347">Helicase</keyword>
<dbReference type="SUPFAM" id="SSF46785">
    <property type="entry name" value="Winged helix' DNA-binding domain"/>
    <property type="match status" value="1"/>
</dbReference>
<accession>A0A0W1A0F3</accession>
<keyword evidence="6" id="KW-1185">Reference proteome</keyword>
<keyword evidence="2" id="KW-0804">Transcription</keyword>
<dbReference type="InterPro" id="IPR007421">
    <property type="entry name" value="Schlafen_AlbA_2_dom"/>
</dbReference>
<dbReference type="EMBL" id="LNZB01000060">
    <property type="protein sequence ID" value="KTD74839.1"/>
    <property type="molecule type" value="Genomic_DNA"/>
</dbReference>
<organism evidence="5 6">
    <name type="scientific">Legionella waltersii</name>
    <dbReference type="NCBI Taxonomy" id="66969"/>
    <lineage>
        <taxon>Bacteria</taxon>
        <taxon>Pseudomonadati</taxon>
        <taxon>Pseudomonadota</taxon>
        <taxon>Gammaproteobacteria</taxon>
        <taxon>Legionellales</taxon>
        <taxon>Legionellaceae</taxon>
        <taxon>Legionella</taxon>
    </lineage>
</organism>
<dbReference type="Pfam" id="PF08220">
    <property type="entry name" value="HTH_DeoR"/>
    <property type="match status" value="1"/>
</dbReference>
<dbReference type="PATRIC" id="fig|66969.6.peg.3132"/>
<keyword evidence="5" id="KW-0547">Nucleotide-binding</keyword>
<feature type="domain" description="HTH deoR-type" evidence="4">
    <location>
        <begin position="407"/>
        <end position="452"/>
    </location>
</feature>
<protein>
    <submittedName>
        <fullName evidence="5">ATP-dependent DNA helicase</fullName>
    </submittedName>
</protein>
<reference evidence="5 6" key="1">
    <citation type="submission" date="2015-11" db="EMBL/GenBank/DDBJ databases">
        <title>Genomic analysis of 38 Legionella species identifies large and diverse effector repertoires.</title>
        <authorList>
            <person name="Burstein D."/>
            <person name="Amaro F."/>
            <person name="Zusman T."/>
            <person name="Lifshitz Z."/>
            <person name="Cohen O."/>
            <person name="Gilbert J.A."/>
            <person name="Pupko T."/>
            <person name="Shuman H.A."/>
            <person name="Segal G."/>
        </authorList>
    </citation>
    <scope>NUCLEOTIDE SEQUENCE [LARGE SCALE GENOMIC DNA]</scope>
    <source>
        <strain evidence="5 6">ATCC 51914</strain>
    </source>
</reference>
<dbReference type="InterPro" id="IPR038461">
    <property type="entry name" value="Schlafen_AlbA_2_dom_sf"/>
</dbReference>
<evidence type="ECO:0000259" key="4">
    <source>
        <dbReference type="Pfam" id="PF08220"/>
    </source>
</evidence>
<name>A0A0W1A0F3_9GAMM</name>
<dbReference type="Gene3D" id="1.10.10.10">
    <property type="entry name" value="Winged helix-like DNA-binding domain superfamily/Winged helix DNA-binding domain"/>
    <property type="match status" value="1"/>
</dbReference>
<evidence type="ECO:0000313" key="6">
    <source>
        <dbReference type="Proteomes" id="UP000054729"/>
    </source>
</evidence>
<dbReference type="Pfam" id="PF04326">
    <property type="entry name" value="SLFN_AlbA_2"/>
    <property type="match status" value="1"/>
</dbReference>
<dbReference type="RefSeq" id="WP_058481496.1">
    <property type="nucleotide sequence ID" value="NZ_CAAAIQ010000010.1"/>
</dbReference>
<dbReference type="GO" id="GO:0003700">
    <property type="term" value="F:DNA-binding transcription factor activity"/>
    <property type="evidence" value="ECO:0007669"/>
    <property type="project" value="InterPro"/>
</dbReference>
<gene>
    <name evidence="5" type="ORF">Lwal_2880</name>
</gene>
<dbReference type="Proteomes" id="UP000054729">
    <property type="component" value="Unassembled WGS sequence"/>
</dbReference>
<keyword evidence="5" id="KW-0067">ATP-binding</keyword>
<feature type="domain" description="Schlafen AlbA-2" evidence="3">
    <location>
        <begin position="14"/>
        <end position="125"/>
    </location>
</feature>
<evidence type="ECO:0000259" key="3">
    <source>
        <dbReference type="Pfam" id="PF04326"/>
    </source>
</evidence>